<dbReference type="PROSITE" id="PS50162">
    <property type="entry name" value="RECA_2"/>
    <property type="match status" value="1"/>
</dbReference>
<dbReference type="GO" id="GO:0000725">
    <property type="term" value="P:recombinational repair"/>
    <property type="evidence" value="ECO:0007669"/>
    <property type="project" value="UniProtKB-UniRule"/>
</dbReference>
<dbReference type="GO" id="GO:0003684">
    <property type="term" value="F:damaged DNA binding"/>
    <property type="evidence" value="ECO:0007669"/>
    <property type="project" value="InterPro"/>
</dbReference>
<keyword evidence="8 11" id="KW-0346">Stress response</keyword>
<comment type="domain">
    <text evidence="11">The middle region has homology to RecA with ATPase motifs including the RadA KNRFG motif, while the C-terminus is homologous to Lon protease.</text>
</comment>
<evidence type="ECO:0000256" key="1">
    <source>
        <dbReference type="ARBA" id="ARBA00022723"/>
    </source>
</evidence>
<evidence type="ECO:0000313" key="16">
    <source>
        <dbReference type="Proteomes" id="UP000003277"/>
    </source>
</evidence>
<keyword evidence="7 11" id="KW-0067">ATP-binding</keyword>
<dbReference type="NCBIfam" id="TIGR00416">
    <property type="entry name" value="sms"/>
    <property type="match status" value="1"/>
</dbReference>
<dbReference type="InterPro" id="IPR014721">
    <property type="entry name" value="Ribsml_uS5_D2-typ_fold_subgr"/>
</dbReference>
<feature type="domain" description="RecA family profile 1" evidence="14">
    <location>
        <begin position="70"/>
        <end position="219"/>
    </location>
</feature>
<dbReference type="STRING" id="742743.HMPREF9453_00733"/>
<comment type="similarity">
    <text evidence="11 13">Belongs to the RecA family. RadA subfamily.</text>
</comment>
<evidence type="ECO:0000256" key="8">
    <source>
        <dbReference type="ARBA" id="ARBA00023016"/>
    </source>
</evidence>
<sequence>MSSKVHTKYICSNCGAETLKWMGRCPQCGEWNTLEERVETMAPKSLGPSLSANLQSNAKPQKLSAIHFNGDKRILLHMNEVDRPLGGGIVKGSVILWGGEPGIGKSTLILQICHAMASQGESVLYCSGEESEIQVKLRAERLHVNDENCYIYAGSSIDGILQEAENLKPSMLVIDSIQTMYISGVDSPMGSPAQIRDCTSALVRFAKRTNISVMIVGHVTKEGNLAGPRILEHMVDVVFYLEGDRSYQFRVLRTVKNRFGSTAESGLFVMEGNGLKGIEDPSKYMLRNRSESAPGSMVVACMEGLRPVLVEMQALTVHSVLAIPRRIAAGYDYNRMIILLAVLEKRVRIPFSTDDVYLNVAGGFRVRETAADLGIALALVSVKKDIPLPGGLMALGEIGLTGEVMPVSKIGPRLKEAVKMKFDRFLLPEGNREEVTDFCKSHGLTGMLDSMVFIRHLSEALEYIR</sequence>
<evidence type="ECO:0000256" key="2">
    <source>
        <dbReference type="ARBA" id="ARBA00022741"/>
    </source>
</evidence>
<keyword evidence="1 11" id="KW-0479">Metal-binding</keyword>
<dbReference type="Pfam" id="PF13481">
    <property type="entry name" value="AAA_25"/>
    <property type="match status" value="1"/>
</dbReference>
<dbReference type="InterPro" id="IPR020568">
    <property type="entry name" value="Ribosomal_Su5_D2-typ_SF"/>
</dbReference>
<dbReference type="PRINTS" id="PR01874">
    <property type="entry name" value="DNAREPAIRADA"/>
</dbReference>
<evidence type="ECO:0000256" key="4">
    <source>
        <dbReference type="ARBA" id="ARBA00022771"/>
    </source>
</evidence>
<dbReference type="InterPro" id="IPR004504">
    <property type="entry name" value="DNA_repair_RadA"/>
</dbReference>
<dbReference type="Proteomes" id="UP000003277">
    <property type="component" value="Unassembled WGS sequence"/>
</dbReference>
<evidence type="ECO:0000259" key="14">
    <source>
        <dbReference type="PROSITE" id="PS50162"/>
    </source>
</evidence>
<keyword evidence="9 11" id="KW-0238">DNA-binding</keyword>
<evidence type="ECO:0000256" key="9">
    <source>
        <dbReference type="ARBA" id="ARBA00023125"/>
    </source>
</evidence>
<protein>
    <recommendedName>
        <fullName evidence="11 12">DNA repair protein RadA</fullName>
    </recommendedName>
</protein>
<dbReference type="OrthoDB" id="9803906at2"/>
<dbReference type="FunFam" id="3.40.50.300:FF:000050">
    <property type="entry name" value="DNA repair protein RadA"/>
    <property type="match status" value="1"/>
</dbReference>
<comment type="caution">
    <text evidence="15">The sequence shown here is derived from an EMBL/GenBank/DDBJ whole genome shotgun (WGS) entry which is preliminary data.</text>
</comment>
<dbReference type="GO" id="GO:0008270">
    <property type="term" value="F:zinc ion binding"/>
    <property type="evidence" value="ECO:0007669"/>
    <property type="project" value="UniProtKB-KW"/>
</dbReference>
<dbReference type="HAMAP" id="MF_01498">
    <property type="entry name" value="RadA_bact"/>
    <property type="match status" value="1"/>
</dbReference>
<keyword evidence="10 11" id="KW-0234">DNA repair</keyword>
<dbReference type="InterPro" id="IPR041166">
    <property type="entry name" value="Rubredoxin_2"/>
</dbReference>
<evidence type="ECO:0000256" key="3">
    <source>
        <dbReference type="ARBA" id="ARBA00022763"/>
    </source>
</evidence>
<proteinExistence type="inferred from homology"/>
<gene>
    <name evidence="11" type="primary">radA</name>
    <name evidence="15" type="ORF">HMPREF9453_00733</name>
</gene>
<keyword evidence="6 13" id="KW-0862">Zinc</keyword>
<dbReference type="EMBL" id="ADLT01000017">
    <property type="protein sequence ID" value="EHO63308.1"/>
    <property type="molecule type" value="Genomic_DNA"/>
</dbReference>
<keyword evidence="5" id="KW-0378">Hydrolase</keyword>
<dbReference type="MEROPS" id="S16.A04"/>
<dbReference type="Gene3D" id="3.40.50.300">
    <property type="entry name" value="P-loop containing nucleotide triphosphate hydrolases"/>
    <property type="match status" value="1"/>
</dbReference>
<name>H1CZE0_9FIRM</name>
<comment type="function">
    <text evidence="11">Plays a role in repairing double-strand DNA breaks, probably involving stabilizing or processing branched DNA or blocked replication forks.</text>
</comment>
<keyword evidence="2 11" id="KW-0547">Nucleotide-binding</keyword>
<evidence type="ECO:0000256" key="7">
    <source>
        <dbReference type="ARBA" id="ARBA00022840"/>
    </source>
</evidence>
<dbReference type="AlphaFoldDB" id="H1CZE0"/>
<dbReference type="InterPro" id="IPR020588">
    <property type="entry name" value="RecA_ATP-bd"/>
</dbReference>
<evidence type="ECO:0000256" key="10">
    <source>
        <dbReference type="ARBA" id="ARBA00023204"/>
    </source>
</evidence>
<dbReference type="RefSeq" id="WP_008859237.1">
    <property type="nucleotide sequence ID" value="NZ_JH591187.1"/>
</dbReference>
<dbReference type="GO" id="GO:0005524">
    <property type="term" value="F:ATP binding"/>
    <property type="evidence" value="ECO:0007669"/>
    <property type="project" value="UniProtKB-UniRule"/>
</dbReference>
<dbReference type="PATRIC" id="fig|742743.3.peg.742"/>
<dbReference type="GO" id="GO:0140664">
    <property type="term" value="F:ATP-dependent DNA damage sensor activity"/>
    <property type="evidence" value="ECO:0007669"/>
    <property type="project" value="InterPro"/>
</dbReference>
<accession>H1CZE0</accession>
<keyword evidence="3 11" id="KW-0227">DNA damage</keyword>
<dbReference type="InterPro" id="IPR027417">
    <property type="entry name" value="P-loop_NTPase"/>
</dbReference>
<evidence type="ECO:0000313" key="15">
    <source>
        <dbReference type="EMBL" id="EHO63308.1"/>
    </source>
</evidence>
<dbReference type="eggNOG" id="COG1066">
    <property type="taxonomic scope" value="Bacteria"/>
</dbReference>
<dbReference type="CDD" id="cd01121">
    <property type="entry name" value="RadA_SMS_N"/>
    <property type="match status" value="1"/>
</dbReference>
<dbReference type="Pfam" id="PF18073">
    <property type="entry name" value="Zn_ribbon_LapB"/>
    <property type="match status" value="1"/>
</dbReference>
<dbReference type="PANTHER" id="PTHR32472">
    <property type="entry name" value="DNA REPAIR PROTEIN RADA"/>
    <property type="match status" value="1"/>
</dbReference>
<dbReference type="GO" id="GO:0005829">
    <property type="term" value="C:cytosol"/>
    <property type="evidence" value="ECO:0007669"/>
    <property type="project" value="TreeGrafter"/>
</dbReference>
<dbReference type="HOGENOM" id="CLU_018264_0_1_9"/>
<dbReference type="Pfam" id="PF13541">
    <property type="entry name" value="ChlI"/>
    <property type="match status" value="1"/>
</dbReference>
<dbReference type="PANTHER" id="PTHR32472:SF10">
    <property type="entry name" value="DNA REPAIR PROTEIN RADA-LIKE PROTEIN"/>
    <property type="match status" value="1"/>
</dbReference>
<feature type="region of interest" description="Lon-protease-like" evidence="11">
    <location>
        <begin position="355"/>
        <end position="465"/>
    </location>
</feature>
<organism evidence="15 16">
    <name type="scientific">Dialister succinatiphilus YIT 11850</name>
    <dbReference type="NCBI Taxonomy" id="742743"/>
    <lineage>
        <taxon>Bacteria</taxon>
        <taxon>Bacillati</taxon>
        <taxon>Bacillota</taxon>
        <taxon>Negativicutes</taxon>
        <taxon>Veillonellales</taxon>
        <taxon>Veillonellaceae</taxon>
        <taxon>Dialister</taxon>
    </lineage>
</organism>
<comment type="function">
    <text evidence="13">DNA-dependent ATPase involved in processing of recombination intermediates, plays a role in repairing DNA breaks. Stimulates the branch migration of RecA-mediated strand transfer reactions, allowing the 3' invading strand to extend heteroduplex DNA faster. Binds ssDNA in the presence of ADP but not other nucleotides, has ATPase activity that is stimulated by ssDNA and various branched DNA structures, but inhibited by SSB. Does not have RecA's homology-searching function.</text>
</comment>
<evidence type="ECO:0000256" key="5">
    <source>
        <dbReference type="ARBA" id="ARBA00022801"/>
    </source>
</evidence>
<feature type="binding site" evidence="11">
    <location>
        <begin position="99"/>
        <end position="106"/>
    </location>
    <ligand>
        <name>ATP</name>
        <dbReference type="ChEBI" id="CHEBI:30616"/>
    </ligand>
</feature>
<keyword evidence="16" id="KW-1185">Reference proteome</keyword>
<dbReference type="GO" id="GO:0016787">
    <property type="term" value="F:hydrolase activity"/>
    <property type="evidence" value="ECO:0007669"/>
    <property type="project" value="UniProtKB-KW"/>
</dbReference>
<dbReference type="SMART" id="SM00382">
    <property type="entry name" value="AAA"/>
    <property type="match status" value="1"/>
</dbReference>
<dbReference type="InterPro" id="IPR003593">
    <property type="entry name" value="AAA+_ATPase"/>
</dbReference>
<dbReference type="SUPFAM" id="SSF54211">
    <property type="entry name" value="Ribosomal protein S5 domain 2-like"/>
    <property type="match status" value="1"/>
</dbReference>
<reference evidence="15 16" key="1">
    <citation type="submission" date="2011-11" db="EMBL/GenBank/DDBJ databases">
        <title>The Genome Sequence of Dialister succinatiphilus YIT 11850.</title>
        <authorList>
            <consortium name="The Broad Institute Genome Sequencing Platform"/>
            <person name="Earl A."/>
            <person name="Ward D."/>
            <person name="Feldgarden M."/>
            <person name="Gevers D."/>
            <person name="Morotomi M."/>
            <person name="Young S.K."/>
            <person name="Zeng Q."/>
            <person name="Gargeya S."/>
            <person name="Fitzgerald M."/>
            <person name="Haas B."/>
            <person name="Abouelleil A."/>
            <person name="Alvarado L."/>
            <person name="Arachchi H.M."/>
            <person name="Berlin A."/>
            <person name="Brown A."/>
            <person name="Chapman S.B."/>
            <person name="Dunbar C."/>
            <person name="Gearin G."/>
            <person name="Goldberg J."/>
            <person name="Griggs A."/>
            <person name="Gujja S."/>
            <person name="Heiman D."/>
            <person name="Howarth C."/>
            <person name="Lui A."/>
            <person name="MacDonald P.J.P."/>
            <person name="Montmayeur A."/>
            <person name="Murphy C."/>
            <person name="Neiman D."/>
            <person name="Pearson M."/>
            <person name="Priest M."/>
            <person name="Roberts A."/>
            <person name="Saif S."/>
            <person name="Shea T."/>
            <person name="Sisk P."/>
            <person name="Stolte C."/>
            <person name="Sykes S."/>
            <person name="Wortman J."/>
            <person name="Nusbaum C."/>
            <person name="Birren B."/>
        </authorList>
    </citation>
    <scope>NUCLEOTIDE SEQUENCE [LARGE SCALE GENOMIC DNA]</scope>
    <source>
        <strain evidence="15 16">YIT 11850</strain>
    </source>
</reference>
<dbReference type="SUPFAM" id="SSF52540">
    <property type="entry name" value="P-loop containing nucleoside triphosphate hydrolases"/>
    <property type="match status" value="1"/>
</dbReference>
<evidence type="ECO:0000256" key="11">
    <source>
        <dbReference type="HAMAP-Rule" id="MF_01498"/>
    </source>
</evidence>
<evidence type="ECO:0000256" key="13">
    <source>
        <dbReference type="RuleBase" id="RU003555"/>
    </source>
</evidence>
<evidence type="ECO:0000256" key="12">
    <source>
        <dbReference type="NCBIfam" id="TIGR00416"/>
    </source>
</evidence>
<keyword evidence="4 13" id="KW-0863">Zinc-finger</keyword>
<feature type="short sequence motif" description="RadA KNRFG motif" evidence="11">
    <location>
        <begin position="256"/>
        <end position="260"/>
    </location>
</feature>
<evidence type="ECO:0000256" key="6">
    <source>
        <dbReference type="ARBA" id="ARBA00022833"/>
    </source>
</evidence>
<dbReference type="Gene3D" id="3.30.230.10">
    <property type="match status" value="1"/>
</dbReference>